<dbReference type="Proteomes" id="UP000245720">
    <property type="component" value="Unassembled WGS sequence"/>
</dbReference>
<comment type="caution">
    <text evidence="2">The sequence shown here is derived from an EMBL/GenBank/DDBJ whole genome shotgun (WGS) entry which is preliminary data.</text>
</comment>
<dbReference type="OrthoDB" id="9988466at2"/>
<keyword evidence="1" id="KW-0812">Transmembrane</keyword>
<feature type="transmembrane region" description="Helical" evidence="1">
    <location>
        <begin position="37"/>
        <end position="66"/>
    </location>
</feature>
<reference evidence="2 3" key="1">
    <citation type="submission" date="2018-05" db="EMBL/GenBank/DDBJ databases">
        <title>The Hungate 1000. A catalogue of reference genomes from the rumen microbiome.</title>
        <authorList>
            <person name="Kelly W."/>
        </authorList>
    </citation>
    <scope>NUCLEOTIDE SEQUENCE [LARGE SCALE GENOMIC DNA]</scope>
    <source>
        <strain evidence="2 3">SAb67</strain>
    </source>
</reference>
<dbReference type="AlphaFoldDB" id="A0A315YID7"/>
<organism evidence="2 3">
    <name type="scientific">Ruminococcus flavefaciens</name>
    <dbReference type="NCBI Taxonomy" id="1265"/>
    <lineage>
        <taxon>Bacteria</taxon>
        <taxon>Bacillati</taxon>
        <taxon>Bacillota</taxon>
        <taxon>Clostridia</taxon>
        <taxon>Eubacteriales</taxon>
        <taxon>Oscillospiraceae</taxon>
        <taxon>Ruminococcus</taxon>
    </lineage>
</organism>
<gene>
    <name evidence="2" type="ORF">IE37_02642</name>
</gene>
<proteinExistence type="predicted"/>
<dbReference type="RefSeq" id="WP_109727366.1">
    <property type="nucleotide sequence ID" value="NZ_QGDI01000011.1"/>
</dbReference>
<evidence type="ECO:0000313" key="3">
    <source>
        <dbReference type="Proteomes" id="UP000245720"/>
    </source>
</evidence>
<dbReference type="EMBL" id="QGDI01000011">
    <property type="protein sequence ID" value="PWJ10995.1"/>
    <property type="molecule type" value="Genomic_DNA"/>
</dbReference>
<name>A0A315YID7_RUMFL</name>
<protein>
    <submittedName>
        <fullName evidence="2">Uncharacterized protein</fullName>
    </submittedName>
</protein>
<evidence type="ECO:0000256" key="1">
    <source>
        <dbReference type="SAM" id="Phobius"/>
    </source>
</evidence>
<feature type="transmembrane region" description="Helical" evidence="1">
    <location>
        <begin position="124"/>
        <end position="146"/>
    </location>
</feature>
<accession>A0A315YID7</accession>
<feature type="transmembrane region" description="Helical" evidence="1">
    <location>
        <begin position="241"/>
        <end position="263"/>
    </location>
</feature>
<keyword evidence="1" id="KW-0472">Membrane</keyword>
<sequence length="282" mass="31614">MIIPILPRAKANYLFNDEEKAAAEKNNKIRNMILNCIYGLAMIGAIASFFIFLPGFILFIGVVFIAASFDPRTNVNVGSNVTGYRTINDKTQKRMISIIPGICIMTFGLYLSLTAFFGVNTIKLLIIFTDIAAVIAFLIFGIGPLIRAVAAESRRRRCTVPAKAEFVSSDVIEPDNESGIGPIVKGCYYSYYYMGDGYKLYVSTKDAKNIDYKGEFDIMTDPEHPERYYNERLMRYDLGKAVKNAVLLLLAAAAVVTFLFFAWKIEAKYRKEPPTAFVLSEE</sequence>
<keyword evidence="1" id="KW-1133">Transmembrane helix</keyword>
<evidence type="ECO:0000313" key="2">
    <source>
        <dbReference type="EMBL" id="PWJ10995.1"/>
    </source>
</evidence>
<feature type="transmembrane region" description="Helical" evidence="1">
    <location>
        <begin position="95"/>
        <end position="118"/>
    </location>
</feature>